<evidence type="ECO:0000313" key="2">
    <source>
        <dbReference type="Proteomes" id="UP001238088"/>
    </source>
</evidence>
<reference evidence="1 2" key="1">
    <citation type="submission" date="2023-07" db="EMBL/GenBank/DDBJ databases">
        <title>Genomic Encyclopedia of Type Strains, Phase IV (KMG-IV): sequencing the most valuable type-strain genomes for metagenomic binning, comparative biology and taxonomic classification.</title>
        <authorList>
            <person name="Goeker M."/>
        </authorList>
    </citation>
    <scope>NUCLEOTIDE SEQUENCE [LARGE SCALE GENOMIC DNA]</scope>
    <source>
        <strain evidence="1 2">DSM 23494</strain>
    </source>
</reference>
<proteinExistence type="predicted"/>
<dbReference type="RefSeq" id="WP_307472395.1">
    <property type="nucleotide sequence ID" value="NZ_JAUSUB010000003.1"/>
</dbReference>
<dbReference type="NCBIfam" id="TIGR03826">
    <property type="entry name" value="YvyF"/>
    <property type="match status" value="1"/>
</dbReference>
<protein>
    <submittedName>
        <fullName evidence="1">Flagellar operon protein (TIGR03826 family)</fullName>
    </submittedName>
</protein>
<dbReference type="InterPro" id="IPR022258">
    <property type="entry name" value="Flagellar_operon_YvyF"/>
</dbReference>
<comment type="caution">
    <text evidence="1">The sequence shown here is derived from an EMBL/GenBank/DDBJ whole genome shotgun (WGS) entry which is preliminary data.</text>
</comment>
<dbReference type="EMBL" id="JAUSUB010000003">
    <property type="protein sequence ID" value="MDQ0269096.1"/>
    <property type="molecule type" value="Genomic_DNA"/>
</dbReference>
<dbReference type="Proteomes" id="UP001238088">
    <property type="component" value="Unassembled WGS sequence"/>
</dbReference>
<keyword evidence="1" id="KW-0966">Cell projection</keyword>
<accession>A0ABU0ACV9</accession>
<evidence type="ECO:0000313" key="1">
    <source>
        <dbReference type="EMBL" id="MDQ0269096.1"/>
    </source>
</evidence>
<keyword evidence="1" id="KW-0282">Flagellum</keyword>
<gene>
    <name evidence="1" type="ORF">J2S17_000966</name>
</gene>
<sequence>MAELMNCPKCNALFVKNQMNVMCNTCFNEEEKAFKTVHQFLRKRENRAATMDQIVHATEVEEALLLKFIRSGRLKITQFPNLGYPCDQCGHLIREGKLCDRCISEIKKELELHMREEERRTEHQKTYFSINKD</sequence>
<organism evidence="1 2">
    <name type="scientific">Cytobacillus purgationiresistens</name>
    <dbReference type="NCBI Taxonomy" id="863449"/>
    <lineage>
        <taxon>Bacteria</taxon>
        <taxon>Bacillati</taxon>
        <taxon>Bacillota</taxon>
        <taxon>Bacilli</taxon>
        <taxon>Bacillales</taxon>
        <taxon>Bacillaceae</taxon>
        <taxon>Cytobacillus</taxon>
    </lineage>
</organism>
<keyword evidence="1" id="KW-0969">Cilium</keyword>
<keyword evidence="2" id="KW-1185">Reference proteome</keyword>
<name>A0ABU0ACV9_9BACI</name>